<keyword evidence="3" id="KW-1185">Reference proteome</keyword>
<proteinExistence type="predicted"/>
<dbReference type="InterPro" id="IPR014729">
    <property type="entry name" value="Rossmann-like_a/b/a_fold"/>
</dbReference>
<comment type="caution">
    <text evidence="2">The sequence shown here is derived from an EMBL/GenBank/DDBJ whole genome shotgun (WGS) entry which is preliminary data.</text>
</comment>
<dbReference type="CDD" id="cd06259">
    <property type="entry name" value="YdcF-like"/>
    <property type="match status" value="1"/>
</dbReference>
<dbReference type="EMBL" id="JAUFRC010000001">
    <property type="protein sequence ID" value="MDN3711026.1"/>
    <property type="molecule type" value="Genomic_DNA"/>
</dbReference>
<dbReference type="PANTHER" id="PTHR30336:SF20">
    <property type="entry name" value="DUF218 DOMAIN-CONTAINING PROTEIN"/>
    <property type="match status" value="1"/>
</dbReference>
<organism evidence="2 3">
    <name type="scientific">Paracoccus cavernae</name>
    <dbReference type="NCBI Taxonomy" id="1571207"/>
    <lineage>
        <taxon>Bacteria</taxon>
        <taxon>Pseudomonadati</taxon>
        <taxon>Pseudomonadota</taxon>
        <taxon>Alphaproteobacteria</taxon>
        <taxon>Rhodobacterales</taxon>
        <taxon>Paracoccaceae</taxon>
        <taxon>Paracoccus</taxon>
    </lineage>
</organism>
<name>A0ABT8D3Q0_9RHOB</name>
<dbReference type="PANTHER" id="PTHR30336">
    <property type="entry name" value="INNER MEMBRANE PROTEIN, PROBABLE PERMEASE"/>
    <property type="match status" value="1"/>
</dbReference>
<dbReference type="InterPro" id="IPR051599">
    <property type="entry name" value="Cell_Envelope_Assoc"/>
</dbReference>
<dbReference type="Pfam" id="PF02698">
    <property type="entry name" value="DUF218"/>
    <property type="match status" value="1"/>
</dbReference>
<reference evidence="3" key="1">
    <citation type="journal article" date="2019" name="Int. J. Syst. Evol. Microbiol.">
        <title>The Global Catalogue of Microorganisms (GCM) 10K type strain sequencing project: providing services to taxonomists for standard genome sequencing and annotation.</title>
        <authorList>
            <consortium name="The Broad Institute Genomics Platform"/>
            <consortium name="The Broad Institute Genome Sequencing Center for Infectious Disease"/>
            <person name="Wu L."/>
            <person name="Ma J."/>
        </authorList>
    </citation>
    <scope>NUCLEOTIDE SEQUENCE [LARGE SCALE GENOMIC DNA]</scope>
    <source>
        <strain evidence="3">CECT 8482</strain>
    </source>
</reference>
<sequence length="174" mass="19097">MIYDSRRAISSFLFKQDEAEPVDLAFVFCSPTISSLTPAVGLYASGMAPKVLITGAGITADGLVEWSFYRDHALASGVAQSDLLLEKTARNTAENAAYGAALVESELGWNSVRKIAVCCKPFHMRRAIMTLRRYIPEDVRIIAQPPLTPRSVRRDLVADGARPQPRARRVGEDC</sequence>
<feature type="domain" description="DUF218" evidence="1">
    <location>
        <begin position="36"/>
        <end position="138"/>
    </location>
</feature>
<protein>
    <submittedName>
        <fullName evidence="2">YdcF family protein</fullName>
    </submittedName>
</protein>
<gene>
    <name evidence="2" type="ORF">QWZ10_02905</name>
</gene>
<evidence type="ECO:0000313" key="3">
    <source>
        <dbReference type="Proteomes" id="UP001243846"/>
    </source>
</evidence>
<dbReference type="Proteomes" id="UP001243846">
    <property type="component" value="Unassembled WGS sequence"/>
</dbReference>
<dbReference type="InterPro" id="IPR003848">
    <property type="entry name" value="DUF218"/>
</dbReference>
<evidence type="ECO:0000313" key="2">
    <source>
        <dbReference type="EMBL" id="MDN3711026.1"/>
    </source>
</evidence>
<evidence type="ECO:0000259" key="1">
    <source>
        <dbReference type="Pfam" id="PF02698"/>
    </source>
</evidence>
<dbReference type="Gene3D" id="3.40.50.620">
    <property type="entry name" value="HUPs"/>
    <property type="match status" value="1"/>
</dbReference>
<accession>A0ABT8D3Q0</accession>